<feature type="compositionally biased region" description="Basic residues" evidence="1">
    <location>
        <begin position="113"/>
        <end position="129"/>
    </location>
</feature>
<accession>Q5N8L2</accession>
<dbReference type="Proteomes" id="UP000817658">
    <property type="component" value="Chromosome 1"/>
</dbReference>
<protein>
    <submittedName>
        <fullName evidence="2">Uncharacterized protein OJ1116_H09.17</fullName>
    </submittedName>
</protein>
<gene>
    <name evidence="2" type="primary">OJ1116_H09.17</name>
</gene>
<feature type="region of interest" description="Disordered" evidence="1">
    <location>
        <begin position="106"/>
        <end position="136"/>
    </location>
</feature>
<organism evidence="2">
    <name type="scientific">Oryza sativa subsp. japonica</name>
    <name type="common">Rice</name>
    <dbReference type="NCBI Taxonomy" id="39947"/>
    <lineage>
        <taxon>Eukaryota</taxon>
        <taxon>Viridiplantae</taxon>
        <taxon>Streptophyta</taxon>
        <taxon>Embryophyta</taxon>
        <taxon>Tracheophyta</taxon>
        <taxon>Spermatophyta</taxon>
        <taxon>Magnoliopsida</taxon>
        <taxon>Liliopsida</taxon>
        <taxon>Poales</taxon>
        <taxon>Poaceae</taxon>
        <taxon>BOP clade</taxon>
        <taxon>Oryzoideae</taxon>
        <taxon>Oryzeae</taxon>
        <taxon>Oryzinae</taxon>
        <taxon>Oryza</taxon>
        <taxon>Oryza sativa</taxon>
    </lineage>
</organism>
<evidence type="ECO:0000313" key="2">
    <source>
        <dbReference type="EMBL" id="BAD82195.1"/>
    </source>
</evidence>
<proteinExistence type="predicted"/>
<reference evidence="2" key="1">
    <citation type="journal article" date="2002" name="Nature">
        <title>The genome sequence and structure of rice chromosome 1.</title>
        <authorList>
            <person name="Sasaki T."/>
            <person name="Matsumoto T."/>
            <person name="Yamamoto K."/>
            <person name="Sakata K."/>
            <person name="Baba T."/>
            <person name="Katayose Y."/>
            <person name="Wu J."/>
            <person name="Niimura Y."/>
            <person name="Cheng Z."/>
            <person name="Nagamura Y."/>
            <person name="Antonio B.A."/>
            <person name="Kanamori H."/>
            <person name="Hosokawa S."/>
            <person name="Masukawa M."/>
            <person name="Arikawa K."/>
            <person name="Chiden Y."/>
            <person name="Hayashi M."/>
            <person name="Okamoto M."/>
            <person name="Ando T."/>
            <person name="Aoki H."/>
            <person name="Arita K."/>
            <person name="Hamada M."/>
            <person name="Harada C."/>
            <person name="Hijishita S."/>
            <person name="Honda M."/>
            <person name="Ichikawa Y."/>
            <person name="Idonuma A."/>
            <person name="Iijima M."/>
            <person name="Ikeda M."/>
            <person name="Ikeno M."/>
            <person name="Itoh S."/>
            <person name="Itoh T."/>
            <person name="Itoh Y."/>
            <person name="Itoh Y."/>
            <person name="Iwabuchi A."/>
            <person name="Kamiya K."/>
            <person name="Karasawa W."/>
            <person name="Katagiri S."/>
            <person name="Kikuta A."/>
            <person name="Kobayashi N."/>
            <person name="Kono I."/>
            <person name="Machita K."/>
            <person name="Maehara T."/>
            <person name="Mizuno H."/>
            <person name="Mizubayashi T."/>
            <person name="Mukai Y."/>
            <person name="Nagasaki H."/>
            <person name="Nakashima M."/>
            <person name="Nakama Y."/>
            <person name="Nakamichi Y."/>
            <person name="Nakamura M."/>
            <person name="Namiki N."/>
            <person name="Negishi M."/>
            <person name="Ohta I."/>
            <person name="Ono N."/>
            <person name="Saji S."/>
            <person name="Sakai K."/>
            <person name="Shibata M."/>
            <person name="Shimokawa T."/>
            <person name="Shomura A."/>
            <person name="Song J."/>
            <person name="Takazaki Y."/>
            <person name="Terasawa K."/>
            <person name="Tsuji K."/>
            <person name="Waki K."/>
            <person name="Yamagata H."/>
            <person name="Yamane H."/>
            <person name="Yoshiki S."/>
            <person name="Yoshihara R."/>
            <person name="Yukawa K."/>
            <person name="Zhong H."/>
            <person name="Iwama H."/>
            <person name="Endo T."/>
            <person name="Ito H."/>
            <person name="Hahn J.H."/>
            <person name="Kim H.I."/>
            <person name="Eun M.Y."/>
            <person name="Yano M."/>
            <person name="Jiang J."/>
            <person name="Gojobori T."/>
        </authorList>
    </citation>
    <scope>NUCLEOTIDE SEQUENCE [LARGE SCALE GENOMIC DNA]</scope>
</reference>
<name>Q5N8L2_ORYSJ</name>
<dbReference type="EMBL" id="AP003373">
    <property type="protein sequence ID" value="BAD82195.1"/>
    <property type="molecule type" value="Genomic_DNA"/>
</dbReference>
<dbReference type="AlphaFoldDB" id="Q5N8L2"/>
<feature type="region of interest" description="Disordered" evidence="1">
    <location>
        <begin position="26"/>
        <end position="53"/>
    </location>
</feature>
<sequence length="175" mass="19028">MGPASQSDKSKNSGTHILFIHGAFFSLPPGHPSSPAGERARRRKKAPAGEGGGEEVWEAAMLVACTGNPAIVRLREMTCHPETSKLHLVMDYVGVKQLLAGVKQLHAQGPGGHPRRHQAGQRPRRRRRWPRQDLRLGPQQVGRGAAVADAASRHALVHVARVVRQYLSSVEIMGI</sequence>
<evidence type="ECO:0000256" key="1">
    <source>
        <dbReference type="SAM" id="MobiDB-lite"/>
    </source>
</evidence>